<reference evidence="1" key="1">
    <citation type="submission" date="2022-05" db="EMBL/GenBank/DDBJ databases">
        <title>A multi-omics perspective on studying reproductive biology in Daphnia sinensis.</title>
        <authorList>
            <person name="Jia J."/>
        </authorList>
    </citation>
    <scope>NUCLEOTIDE SEQUENCE</scope>
    <source>
        <strain evidence="1">WSL</strain>
    </source>
</reference>
<sequence>MNTSGQIVIGRGGRSSYTEREVCVESDDVLSKLGSISTFLSETTWVSANLPNGAKQQREQQTQALVDAVLTTKFVYTMHNERFDMTWHGFRIQAKTATDMGSFWQFKLATYTGSGMRRANPYARTDFDFLLVFLPDEQRQLNSVLFVPIAELQRHKLVTEVHVGTPGPCVLINKSGVGKYAWLLGYIHPLDSCLDGHMCDTAIASFGKEHSM</sequence>
<organism evidence="1 2">
    <name type="scientific">Daphnia sinensis</name>
    <dbReference type="NCBI Taxonomy" id="1820382"/>
    <lineage>
        <taxon>Eukaryota</taxon>
        <taxon>Metazoa</taxon>
        <taxon>Ecdysozoa</taxon>
        <taxon>Arthropoda</taxon>
        <taxon>Crustacea</taxon>
        <taxon>Branchiopoda</taxon>
        <taxon>Diplostraca</taxon>
        <taxon>Cladocera</taxon>
        <taxon>Anomopoda</taxon>
        <taxon>Daphniidae</taxon>
        <taxon>Daphnia</taxon>
        <taxon>Daphnia similis group</taxon>
    </lineage>
</organism>
<evidence type="ECO:0000313" key="2">
    <source>
        <dbReference type="Proteomes" id="UP000820818"/>
    </source>
</evidence>
<dbReference type="AlphaFoldDB" id="A0AAD5PM14"/>
<proteinExistence type="predicted"/>
<protein>
    <submittedName>
        <fullName evidence="1">Uncharacterized protein</fullName>
    </submittedName>
</protein>
<accession>A0AAD5PM14</accession>
<evidence type="ECO:0000313" key="1">
    <source>
        <dbReference type="EMBL" id="KAI9549644.1"/>
    </source>
</evidence>
<name>A0AAD5PM14_9CRUS</name>
<gene>
    <name evidence="1" type="ORF">GHT06_003830</name>
</gene>
<keyword evidence="2" id="KW-1185">Reference proteome</keyword>
<dbReference type="InterPro" id="IPR011856">
    <property type="entry name" value="tRNA_endonuc-like_dom_sf"/>
</dbReference>
<dbReference type="EMBL" id="WJBH02000290">
    <property type="protein sequence ID" value="KAI9549644.1"/>
    <property type="molecule type" value="Genomic_DNA"/>
</dbReference>
<dbReference type="Gene3D" id="3.40.1350.10">
    <property type="match status" value="1"/>
</dbReference>
<dbReference type="Proteomes" id="UP000820818">
    <property type="component" value="Unassembled WGS sequence"/>
</dbReference>
<comment type="caution">
    <text evidence="1">The sequence shown here is derived from an EMBL/GenBank/DDBJ whole genome shotgun (WGS) entry which is preliminary data.</text>
</comment>
<dbReference type="GO" id="GO:0003676">
    <property type="term" value="F:nucleic acid binding"/>
    <property type="evidence" value="ECO:0007669"/>
    <property type="project" value="InterPro"/>
</dbReference>